<evidence type="ECO:0000259" key="8">
    <source>
        <dbReference type="PROSITE" id="PS50850"/>
    </source>
</evidence>
<dbReference type="PROSITE" id="PS50850">
    <property type="entry name" value="MFS"/>
    <property type="match status" value="1"/>
</dbReference>
<dbReference type="CDD" id="cd17502">
    <property type="entry name" value="MFS_Azr1_MDR_like"/>
    <property type="match status" value="1"/>
</dbReference>
<dbReference type="InterPro" id="IPR020846">
    <property type="entry name" value="MFS_dom"/>
</dbReference>
<keyword evidence="3 7" id="KW-0812">Transmembrane</keyword>
<feature type="transmembrane region" description="Helical" evidence="7">
    <location>
        <begin position="54"/>
        <end position="80"/>
    </location>
</feature>
<dbReference type="InterPro" id="IPR011701">
    <property type="entry name" value="MFS"/>
</dbReference>
<feature type="region of interest" description="Disordered" evidence="6">
    <location>
        <begin position="1"/>
        <end position="46"/>
    </location>
</feature>
<feature type="transmembrane region" description="Helical" evidence="7">
    <location>
        <begin position="363"/>
        <end position="382"/>
    </location>
</feature>
<keyword evidence="10" id="KW-1185">Reference proteome</keyword>
<dbReference type="Proteomes" id="UP000030686">
    <property type="component" value="Unassembled WGS sequence"/>
</dbReference>
<feature type="transmembrane region" description="Helical" evidence="7">
    <location>
        <begin position="389"/>
        <end position="407"/>
    </location>
</feature>
<feature type="domain" description="Major facilitator superfamily (MFS) profile" evidence="8">
    <location>
        <begin position="57"/>
        <end position="562"/>
    </location>
</feature>
<evidence type="ECO:0000313" key="10">
    <source>
        <dbReference type="Proteomes" id="UP000030686"/>
    </source>
</evidence>
<feature type="transmembrane region" description="Helical" evidence="7">
    <location>
        <begin position="322"/>
        <end position="343"/>
    </location>
</feature>
<proteinExistence type="inferred from homology"/>
<dbReference type="GO" id="GO:0005886">
    <property type="term" value="C:plasma membrane"/>
    <property type="evidence" value="ECO:0007669"/>
    <property type="project" value="TreeGrafter"/>
</dbReference>
<comment type="subcellular location">
    <subcellularLocation>
        <location evidence="1">Membrane</location>
        <topology evidence="1">Multi-pass membrane protein</topology>
    </subcellularLocation>
</comment>
<comment type="similarity">
    <text evidence="2">Belongs to the major facilitator superfamily. TCR/Tet family.</text>
</comment>
<evidence type="ECO:0000256" key="7">
    <source>
        <dbReference type="SAM" id="Phobius"/>
    </source>
</evidence>
<feature type="transmembrane region" description="Helical" evidence="7">
    <location>
        <begin position="147"/>
        <end position="168"/>
    </location>
</feature>
<dbReference type="Gene3D" id="1.20.1250.20">
    <property type="entry name" value="MFS general substrate transporter like domains"/>
    <property type="match status" value="1"/>
</dbReference>
<evidence type="ECO:0000256" key="2">
    <source>
        <dbReference type="ARBA" id="ARBA00007520"/>
    </source>
</evidence>
<dbReference type="Pfam" id="PF07690">
    <property type="entry name" value="MFS_1"/>
    <property type="match status" value="1"/>
</dbReference>
<dbReference type="SUPFAM" id="SSF103473">
    <property type="entry name" value="MFS general substrate transporter"/>
    <property type="match status" value="1"/>
</dbReference>
<evidence type="ECO:0000313" key="9">
    <source>
        <dbReference type="EMBL" id="CDM35819.1"/>
    </source>
</evidence>
<keyword evidence="5 7" id="KW-0472">Membrane</keyword>
<dbReference type="GO" id="GO:0022857">
    <property type="term" value="F:transmembrane transporter activity"/>
    <property type="evidence" value="ECO:0007669"/>
    <property type="project" value="InterPro"/>
</dbReference>
<gene>
    <name evidence="9" type="ORF">PROQFM164_S04g000700</name>
</gene>
<evidence type="ECO:0000256" key="3">
    <source>
        <dbReference type="ARBA" id="ARBA00022692"/>
    </source>
</evidence>
<dbReference type="OMA" id="WGKLFTF"/>
<dbReference type="PANTHER" id="PTHR23501">
    <property type="entry name" value="MAJOR FACILITATOR SUPERFAMILY"/>
    <property type="match status" value="1"/>
</dbReference>
<evidence type="ECO:0000256" key="5">
    <source>
        <dbReference type="ARBA" id="ARBA00023136"/>
    </source>
</evidence>
<dbReference type="FunFam" id="1.20.1720.10:FF:000012">
    <property type="entry name" value="MFS toxin efflux pump (AflT)"/>
    <property type="match status" value="1"/>
</dbReference>
<feature type="transmembrane region" description="Helical" evidence="7">
    <location>
        <begin position="92"/>
        <end position="110"/>
    </location>
</feature>
<reference evidence="9" key="1">
    <citation type="journal article" date="2014" name="Nat. Commun.">
        <title>Multiple recent horizontal transfers of a large genomic region in cheese making fungi.</title>
        <authorList>
            <person name="Cheeseman K."/>
            <person name="Ropars J."/>
            <person name="Renault P."/>
            <person name="Dupont J."/>
            <person name="Gouzy J."/>
            <person name="Branca A."/>
            <person name="Abraham A.L."/>
            <person name="Ceppi M."/>
            <person name="Conseiller E."/>
            <person name="Debuchy R."/>
            <person name="Malagnac F."/>
            <person name="Goarin A."/>
            <person name="Silar P."/>
            <person name="Lacoste S."/>
            <person name="Sallet E."/>
            <person name="Bensimon A."/>
            <person name="Giraud T."/>
            <person name="Brygoo Y."/>
        </authorList>
    </citation>
    <scope>NUCLEOTIDE SEQUENCE [LARGE SCALE GENOMIC DNA]</scope>
    <source>
        <strain evidence="9">FM164</strain>
    </source>
</reference>
<evidence type="ECO:0000256" key="4">
    <source>
        <dbReference type="ARBA" id="ARBA00022989"/>
    </source>
</evidence>
<feature type="transmembrane region" description="Helical" evidence="7">
    <location>
        <begin position="122"/>
        <end position="141"/>
    </location>
</feature>
<organism evidence="9 10">
    <name type="scientific">Penicillium roqueforti (strain FM164)</name>
    <dbReference type="NCBI Taxonomy" id="1365484"/>
    <lineage>
        <taxon>Eukaryota</taxon>
        <taxon>Fungi</taxon>
        <taxon>Dikarya</taxon>
        <taxon>Ascomycota</taxon>
        <taxon>Pezizomycotina</taxon>
        <taxon>Eurotiomycetes</taxon>
        <taxon>Eurotiomycetidae</taxon>
        <taxon>Eurotiales</taxon>
        <taxon>Aspergillaceae</taxon>
        <taxon>Penicillium</taxon>
    </lineage>
</organism>
<name>W6QP13_PENRF</name>
<sequence>MKLPHDKPTNPPSTADPLDPLQIQQTEKRTPTSTDDSGPLSNQNEPQYPGKAKLILIALSLSLCMFLVGLDNTIISSAIPKITDDFNALEDVGWYASAFMLTVCSFQLMWGKLFTFYTVKWVYLASLFIFELGSLICGVAPTSTALIVGRAIAGIGGGGVSNGSFLLIAYSVPPRQRPMLIGALGAMYGFSAIAGPLIGGAFTNNAKLTWRWCFYINLPLGFVAGLVILFFVSSFKGSKAGKLGFINQLRQMDIPGTLCLLPGIICLLLALQWGGTKYPWASGRIIALFVVAFVILVAFGFVQLRSGELATVPKRIFYNRNIWGSSLFGSCIVAAFFVILYYIQIWFQAIKGATPIKSGVMSLPLVLSYVLFSFVTGGLTSVFGYYVQWAYIAVAFMAIGAGLLTMLDVNSGHAEWIGYQVILGAGVGCGLQTAFSAPQTALSLEDIPIGTAVVIFTENLTSAVFVSVAQNVFTNQLKTNMAQYAPDVDATEIIAAGATKFKSQVPKELYDAVLFAYNKALDQTFYVSVALSCFGILGVLGLEWLSVKGKNDDTSDDTHAKS</sequence>
<evidence type="ECO:0000256" key="1">
    <source>
        <dbReference type="ARBA" id="ARBA00004141"/>
    </source>
</evidence>
<accession>W6QP13</accession>
<feature type="transmembrane region" description="Helical" evidence="7">
    <location>
        <begin position="180"/>
        <end position="202"/>
    </location>
</feature>
<feature type="transmembrane region" description="Helical" evidence="7">
    <location>
        <begin position="285"/>
        <end position="302"/>
    </location>
</feature>
<feature type="transmembrane region" description="Helical" evidence="7">
    <location>
        <begin position="214"/>
        <end position="233"/>
    </location>
</feature>
<dbReference type="OrthoDB" id="10021397at2759"/>
<dbReference type="InterPro" id="IPR036259">
    <property type="entry name" value="MFS_trans_sf"/>
</dbReference>
<feature type="transmembrane region" description="Helical" evidence="7">
    <location>
        <begin position="254"/>
        <end position="273"/>
    </location>
</feature>
<dbReference type="AlphaFoldDB" id="W6QP13"/>
<feature type="transmembrane region" description="Helical" evidence="7">
    <location>
        <begin position="525"/>
        <end position="545"/>
    </location>
</feature>
<dbReference type="FunFam" id="1.20.1250.20:FF:000196">
    <property type="entry name" value="MFS toxin efflux pump (AflT)"/>
    <property type="match status" value="1"/>
</dbReference>
<dbReference type="PANTHER" id="PTHR23501:SF199">
    <property type="entry name" value="MFS EFFLUX TRANSPORTER INPD-RELATED"/>
    <property type="match status" value="1"/>
</dbReference>
<dbReference type="EMBL" id="HG792018">
    <property type="protein sequence ID" value="CDM35819.1"/>
    <property type="molecule type" value="Genomic_DNA"/>
</dbReference>
<evidence type="ECO:0000256" key="6">
    <source>
        <dbReference type="SAM" id="MobiDB-lite"/>
    </source>
</evidence>
<feature type="compositionally biased region" description="Polar residues" evidence="6">
    <location>
        <begin position="31"/>
        <end position="46"/>
    </location>
</feature>
<protein>
    <submittedName>
        <fullName evidence="9">Major facilitator superfamily</fullName>
    </submittedName>
</protein>
<keyword evidence="4 7" id="KW-1133">Transmembrane helix</keyword>